<feature type="site" description="Discriminates between blocked and unblocked aminoacyl-tRNA" evidence="8">
    <location>
        <position position="9"/>
    </location>
</feature>
<dbReference type="GO" id="GO:0005737">
    <property type="term" value="C:cytoplasm"/>
    <property type="evidence" value="ECO:0007669"/>
    <property type="project" value="UniProtKB-SubCell"/>
</dbReference>
<feature type="active site" description="Proton acceptor" evidence="8">
    <location>
        <position position="19"/>
    </location>
</feature>
<comment type="function">
    <text evidence="8">Catalyzes the release of premature peptidyl moieties from peptidyl-tRNA molecules trapped in stalled 50S ribosomal subunits, and thus maintains levels of free tRNAs and 50S ribosomes.</text>
</comment>
<evidence type="ECO:0000256" key="1">
    <source>
        <dbReference type="ARBA" id="ARBA00013260"/>
    </source>
</evidence>
<reference evidence="11" key="1">
    <citation type="journal article" date="2013" name="Extremophiles">
        <title>Proteinivorax tanatarense gen. nov., sp. nov., an anaerobic, haloalkaliphilic, proteolytic bacterium isolated from a decaying algal bloom, and proposal of Proteinivoraceae fam. nov.</title>
        <authorList>
            <person name="Kevbrin V."/>
            <person name="Boltyanskaya Y."/>
            <person name="Zhilina T."/>
            <person name="Kolganova T."/>
            <person name="Lavrentjeva E."/>
            <person name="Kuznetsov B."/>
        </authorList>
    </citation>
    <scope>NUCLEOTIDE SEQUENCE</scope>
    <source>
        <strain evidence="11">Z-910T</strain>
    </source>
</reference>
<dbReference type="GO" id="GO:0072344">
    <property type="term" value="P:rescue of stalled ribosome"/>
    <property type="evidence" value="ECO:0007669"/>
    <property type="project" value="UniProtKB-UniRule"/>
</dbReference>
<dbReference type="AlphaFoldDB" id="A0AAU7VM18"/>
<feature type="site" description="Stabilizes the basic form of H active site to accept a proton" evidence="8">
    <location>
        <position position="92"/>
    </location>
</feature>
<dbReference type="Pfam" id="PF01195">
    <property type="entry name" value="Pept_tRNA_hydro"/>
    <property type="match status" value="1"/>
</dbReference>
<keyword evidence="4 8" id="KW-0694">RNA-binding</keyword>
<keyword evidence="3 8" id="KW-0378">Hydrolase</keyword>
<organism evidence="11">
    <name type="scientific">Proteinivorax tanatarense</name>
    <dbReference type="NCBI Taxonomy" id="1260629"/>
    <lineage>
        <taxon>Bacteria</taxon>
        <taxon>Bacillati</taxon>
        <taxon>Bacillota</taxon>
        <taxon>Clostridia</taxon>
        <taxon>Eubacteriales</taxon>
        <taxon>Proteinivoracaceae</taxon>
        <taxon>Proteinivorax</taxon>
    </lineage>
</organism>
<evidence type="ECO:0000256" key="9">
    <source>
        <dbReference type="RuleBase" id="RU000673"/>
    </source>
</evidence>
<evidence type="ECO:0000256" key="7">
    <source>
        <dbReference type="ARBA" id="ARBA00050038"/>
    </source>
</evidence>
<comment type="subcellular location">
    <subcellularLocation>
        <location evidence="8">Cytoplasm</location>
    </subcellularLocation>
</comment>
<evidence type="ECO:0000256" key="6">
    <source>
        <dbReference type="ARBA" id="ARBA00048707"/>
    </source>
</evidence>
<evidence type="ECO:0000256" key="5">
    <source>
        <dbReference type="ARBA" id="ARBA00038063"/>
    </source>
</evidence>
<dbReference type="EC" id="3.1.1.29" evidence="1 8"/>
<evidence type="ECO:0000256" key="8">
    <source>
        <dbReference type="HAMAP-Rule" id="MF_00083"/>
    </source>
</evidence>
<dbReference type="GO" id="GO:0006515">
    <property type="term" value="P:protein quality control for misfolded or incompletely synthesized proteins"/>
    <property type="evidence" value="ECO:0007669"/>
    <property type="project" value="UniProtKB-UniRule"/>
</dbReference>
<dbReference type="FunFam" id="3.40.50.1470:FF:000001">
    <property type="entry name" value="Peptidyl-tRNA hydrolase"/>
    <property type="match status" value="1"/>
</dbReference>
<reference evidence="11" key="2">
    <citation type="submission" date="2024-06" db="EMBL/GenBank/DDBJ databases">
        <authorList>
            <person name="Petrova K.O."/>
            <person name="Toshchakov S.V."/>
            <person name="Boltjanskaja Y.V."/>
            <person name="Kevbrin V."/>
        </authorList>
    </citation>
    <scope>NUCLEOTIDE SEQUENCE</scope>
    <source>
        <strain evidence="11">Z-910T</strain>
    </source>
</reference>
<dbReference type="SUPFAM" id="SSF53178">
    <property type="entry name" value="Peptidyl-tRNA hydrolase-like"/>
    <property type="match status" value="1"/>
</dbReference>
<dbReference type="GO" id="GO:0004045">
    <property type="term" value="F:peptidyl-tRNA hydrolase activity"/>
    <property type="evidence" value="ECO:0007669"/>
    <property type="project" value="UniProtKB-UniRule"/>
</dbReference>
<dbReference type="NCBIfam" id="TIGR00447">
    <property type="entry name" value="pth"/>
    <property type="match status" value="1"/>
</dbReference>
<protein>
    <recommendedName>
        <fullName evidence="7 8">Peptidyl-tRNA hydrolase</fullName>
        <shortName evidence="8">Pth</shortName>
        <ecNumber evidence="1 8">3.1.1.29</ecNumber>
    </recommendedName>
</protein>
<evidence type="ECO:0000256" key="10">
    <source>
        <dbReference type="RuleBase" id="RU004320"/>
    </source>
</evidence>
<dbReference type="GO" id="GO:0000049">
    <property type="term" value="F:tRNA binding"/>
    <property type="evidence" value="ECO:0007669"/>
    <property type="project" value="UniProtKB-UniRule"/>
</dbReference>
<keyword evidence="2 8" id="KW-0820">tRNA-binding</keyword>
<feature type="binding site" evidence="8">
    <location>
        <position position="14"/>
    </location>
    <ligand>
        <name>tRNA</name>
        <dbReference type="ChEBI" id="CHEBI:17843"/>
    </ligand>
</feature>
<keyword evidence="8" id="KW-0963">Cytoplasm</keyword>
<dbReference type="CDD" id="cd00462">
    <property type="entry name" value="PTH"/>
    <property type="match status" value="1"/>
</dbReference>
<proteinExistence type="inferred from homology"/>
<dbReference type="PROSITE" id="PS01195">
    <property type="entry name" value="PEPT_TRNA_HYDROL_1"/>
    <property type="match status" value="1"/>
</dbReference>
<comment type="function">
    <text evidence="8">Hydrolyzes ribosome-free peptidyl-tRNAs (with 1 or more amino acids incorporated), which drop off the ribosome during protein synthesis, or as a result of ribosome stalling.</text>
</comment>
<comment type="catalytic activity">
    <reaction evidence="6 8 9">
        <text>an N-acyl-L-alpha-aminoacyl-tRNA + H2O = an N-acyl-L-amino acid + a tRNA + H(+)</text>
        <dbReference type="Rhea" id="RHEA:54448"/>
        <dbReference type="Rhea" id="RHEA-COMP:10123"/>
        <dbReference type="Rhea" id="RHEA-COMP:13883"/>
        <dbReference type="ChEBI" id="CHEBI:15377"/>
        <dbReference type="ChEBI" id="CHEBI:15378"/>
        <dbReference type="ChEBI" id="CHEBI:59874"/>
        <dbReference type="ChEBI" id="CHEBI:78442"/>
        <dbReference type="ChEBI" id="CHEBI:138191"/>
        <dbReference type="EC" id="3.1.1.29"/>
    </reaction>
</comment>
<dbReference type="PANTHER" id="PTHR17224">
    <property type="entry name" value="PEPTIDYL-TRNA HYDROLASE"/>
    <property type="match status" value="1"/>
</dbReference>
<comment type="subunit">
    <text evidence="8">Monomer.</text>
</comment>
<dbReference type="InterPro" id="IPR036416">
    <property type="entry name" value="Pept_tRNA_hydro_sf"/>
</dbReference>
<sequence>MKVVVGLGNPKPKYQLNRHNVGFMVLDNLADCMGIEFKRVKKFKSLCAETNIKGEKILLVKPLTYMNLSGGAVEAIVNYFNIAKEDIIVIYDDLDTDVGKFKIKAKGGAGGQKGLKSIIEHLGTKEVPRIKIGIGKPQNGKGVTAHVLGNFTQVECEFVSTVIAEVEKSLIDYCNGIGIEQLMSAYNKK</sequence>
<dbReference type="InterPro" id="IPR018171">
    <property type="entry name" value="Pept_tRNA_hydro_CS"/>
</dbReference>
<evidence type="ECO:0000256" key="3">
    <source>
        <dbReference type="ARBA" id="ARBA00022801"/>
    </source>
</evidence>
<dbReference type="EMBL" id="CP158367">
    <property type="protein sequence ID" value="XBX74987.1"/>
    <property type="molecule type" value="Genomic_DNA"/>
</dbReference>
<name>A0AAU7VM18_9FIRM</name>
<evidence type="ECO:0000256" key="2">
    <source>
        <dbReference type="ARBA" id="ARBA00022555"/>
    </source>
</evidence>
<evidence type="ECO:0000313" key="11">
    <source>
        <dbReference type="EMBL" id="XBX74987.1"/>
    </source>
</evidence>
<evidence type="ECO:0000256" key="4">
    <source>
        <dbReference type="ARBA" id="ARBA00022884"/>
    </source>
</evidence>
<dbReference type="InterPro" id="IPR001328">
    <property type="entry name" value="Pept_tRNA_hydro"/>
</dbReference>
<dbReference type="RefSeq" id="WP_350343734.1">
    <property type="nucleotide sequence ID" value="NZ_CP158367.1"/>
</dbReference>
<gene>
    <name evidence="8 11" type="primary">pth</name>
    <name evidence="11" type="ORF">PRVXT_000075</name>
</gene>
<dbReference type="HAMAP" id="MF_00083">
    <property type="entry name" value="Pept_tRNA_hydro_bact"/>
    <property type="match status" value="1"/>
</dbReference>
<dbReference type="Gene3D" id="3.40.50.1470">
    <property type="entry name" value="Peptidyl-tRNA hydrolase"/>
    <property type="match status" value="1"/>
</dbReference>
<accession>A0AAU7VM18</accession>
<comment type="caution">
    <text evidence="8">Lacks conserved residue(s) required for the propagation of feature annotation.</text>
</comment>
<feature type="binding site" evidence="8">
    <location>
        <position position="65"/>
    </location>
    <ligand>
        <name>tRNA</name>
        <dbReference type="ChEBI" id="CHEBI:17843"/>
    </ligand>
</feature>
<feature type="binding site" evidence="8">
    <location>
        <position position="67"/>
    </location>
    <ligand>
        <name>tRNA</name>
        <dbReference type="ChEBI" id="CHEBI:17843"/>
    </ligand>
</feature>
<comment type="similarity">
    <text evidence="5 8 10">Belongs to the PTH family.</text>
</comment>
<dbReference type="PANTHER" id="PTHR17224:SF1">
    <property type="entry name" value="PEPTIDYL-TRNA HYDROLASE"/>
    <property type="match status" value="1"/>
</dbReference>